<evidence type="ECO:0000259" key="1">
    <source>
        <dbReference type="PROSITE" id="PS50181"/>
    </source>
</evidence>
<dbReference type="AlphaFoldDB" id="A0AAN7FFZ0"/>
<dbReference type="EMBL" id="JAXUIC010000005">
    <property type="protein sequence ID" value="KAK4589636.1"/>
    <property type="molecule type" value="Genomic_DNA"/>
</dbReference>
<dbReference type="Pfam" id="PF00646">
    <property type="entry name" value="F-box"/>
    <property type="match status" value="1"/>
</dbReference>
<accession>A0AAN7FFZ0</accession>
<reference evidence="2 3" key="1">
    <citation type="journal article" date="2023" name="G3 (Bethesda)">
        <title>A haplotype-resolved chromosome-scale genome for Quercus rubra L. provides insights into the genetics of adaptive traits for red oak species.</title>
        <authorList>
            <person name="Kapoor B."/>
            <person name="Jenkins J."/>
            <person name="Schmutz J."/>
            <person name="Zhebentyayeva T."/>
            <person name="Kuelheim C."/>
            <person name="Coggeshall M."/>
            <person name="Heim C."/>
            <person name="Lasky J.R."/>
            <person name="Leites L."/>
            <person name="Islam-Faridi N."/>
            <person name="Romero-Severson J."/>
            <person name="DeLeo V.L."/>
            <person name="Lucas S.M."/>
            <person name="Lazic D."/>
            <person name="Gailing O."/>
            <person name="Carlson J."/>
            <person name="Staton M."/>
        </authorList>
    </citation>
    <scope>NUCLEOTIDE SEQUENCE [LARGE SCALE GENOMIC DNA]</scope>
    <source>
        <strain evidence="2">Pseudo-F2</strain>
    </source>
</reference>
<dbReference type="InterPro" id="IPR050796">
    <property type="entry name" value="SCF_F-box_component"/>
</dbReference>
<sequence>MSRSHIPVEIITNILSCLPVKPLVRFLYVSKQWYAVITSSHFIKMHLNRSIETNRERTLILKEDNLLPPTHYFSVDFPKDNQFSKAVEIYQPLHDPLYNWNILDHCHGLVCLEKDDEEVLIWNPLIRKYRKLPIEPIEEPSGFLGETYSVLAFGHDPYNNDYKVLRLIHFDTGDKVEFVVKVYSLRSESWKKIEEQWPNNKQIYTRKSTSLNGAIHYLEVLGGYICVIVKDNCTCKSNDVWLMKDYGVESSWTQIYKIEQDVMPWTVEDFKPLMFSNNGKKVLLMEGQYAHKNFFWYDIEKKNCKVVKNRSFPKSFRLKTCIGSLLLLHGDNEERGKNDGVS</sequence>
<dbReference type="InterPro" id="IPR001810">
    <property type="entry name" value="F-box_dom"/>
</dbReference>
<dbReference type="PANTHER" id="PTHR31672">
    <property type="entry name" value="BNACNNG10540D PROTEIN"/>
    <property type="match status" value="1"/>
</dbReference>
<feature type="domain" description="F-box" evidence="1">
    <location>
        <begin position="1"/>
        <end position="45"/>
    </location>
</feature>
<dbReference type="PROSITE" id="PS50181">
    <property type="entry name" value="FBOX"/>
    <property type="match status" value="1"/>
</dbReference>
<comment type="caution">
    <text evidence="2">The sequence shown here is derived from an EMBL/GenBank/DDBJ whole genome shotgun (WGS) entry which is preliminary data.</text>
</comment>
<dbReference type="SMART" id="SM00256">
    <property type="entry name" value="FBOX"/>
    <property type="match status" value="1"/>
</dbReference>
<organism evidence="2 3">
    <name type="scientific">Quercus rubra</name>
    <name type="common">Northern red oak</name>
    <name type="synonym">Quercus borealis</name>
    <dbReference type="NCBI Taxonomy" id="3512"/>
    <lineage>
        <taxon>Eukaryota</taxon>
        <taxon>Viridiplantae</taxon>
        <taxon>Streptophyta</taxon>
        <taxon>Embryophyta</taxon>
        <taxon>Tracheophyta</taxon>
        <taxon>Spermatophyta</taxon>
        <taxon>Magnoliopsida</taxon>
        <taxon>eudicotyledons</taxon>
        <taxon>Gunneridae</taxon>
        <taxon>Pentapetalae</taxon>
        <taxon>rosids</taxon>
        <taxon>fabids</taxon>
        <taxon>Fagales</taxon>
        <taxon>Fagaceae</taxon>
        <taxon>Quercus</taxon>
    </lineage>
</organism>
<dbReference type="Proteomes" id="UP001324115">
    <property type="component" value="Unassembled WGS sequence"/>
</dbReference>
<dbReference type="InterPro" id="IPR006527">
    <property type="entry name" value="F-box-assoc_dom_typ1"/>
</dbReference>
<gene>
    <name evidence="2" type="ORF">RGQ29_020279</name>
</gene>
<keyword evidence="3" id="KW-1185">Reference proteome</keyword>
<name>A0AAN7FFZ0_QUERU</name>
<protein>
    <recommendedName>
        <fullName evidence="1">F-box domain-containing protein</fullName>
    </recommendedName>
</protein>
<dbReference type="NCBIfam" id="TIGR01640">
    <property type="entry name" value="F_box_assoc_1"/>
    <property type="match status" value="1"/>
</dbReference>
<evidence type="ECO:0000313" key="3">
    <source>
        <dbReference type="Proteomes" id="UP001324115"/>
    </source>
</evidence>
<dbReference type="InterPro" id="IPR017451">
    <property type="entry name" value="F-box-assoc_interact_dom"/>
</dbReference>
<dbReference type="Gene3D" id="1.20.1280.50">
    <property type="match status" value="1"/>
</dbReference>
<dbReference type="PANTHER" id="PTHR31672:SF13">
    <property type="entry name" value="F-BOX PROTEIN CPR30-LIKE"/>
    <property type="match status" value="1"/>
</dbReference>
<proteinExistence type="predicted"/>
<dbReference type="InterPro" id="IPR036047">
    <property type="entry name" value="F-box-like_dom_sf"/>
</dbReference>
<dbReference type="SUPFAM" id="SSF81383">
    <property type="entry name" value="F-box domain"/>
    <property type="match status" value="1"/>
</dbReference>
<dbReference type="Pfam" id="PF07734">
    <property type="entry name" value="FBA_1"/>
    <property type="match status" value="1"/>
</dbReference>
<evidence type="ECO:0000313" key="2">
    <source>
        <dbReference type="EMBL" id="KAK4589636.1"/>
    </source>
</evidence>